<dbReference type="Proteomes" id="UP000451386">
    <property type="component" value="Unassembled WGS sequence"/>
</dbReference>
<comment type="caution">
    <text evidence="3">The sequence shown here is derived from an EMBL/GenBank/DDBJ whole genome shotgun (WGS) entry which is preliminary data.</text>
</comment>
<keyword evidence="2" id="KW-0812">Transmembrane</keyword>
<evidence type="ECO:0000256" key="2">
    <source>
        <dbReference type="SAM" id="Phobius"/>
    </source>
</evidence>
<protein>
    <submittedName>
        <fullName evidence="3">Uncharacterized protein</fullName>
    </submittedName>
</protein>
<proteinExistence type="predicted"/>
<feature type="region of interest" description="Disordered" evidence="1">
    <location>
        <begin position="40"/>
        <end position="61"/>
    </location>
</feature>
<dbReference type="EMBL" id="WDOP01000032">
    <property type="protein sequence ID" value="KAB7485189.1"/>
    <property type="molecule type" value="Genomic_DNA"/>
</dbReference>
<gene>
    <name evidence="3" type="ORF">GBA83_10410</name>
</gene>
<reference evidence="3 4" key="1">
    <citation type="journal article" date="2019" name="Nat. Med.">
        <title>A library of human gut bacterial isolates paired with longitudinal multiomics data enables mechanistic microbiome research.</title>
        <authorList>
            <person name="Poyet M."/>
            <person name="Groussin M."/>
            <person name="Gibbons S.M."/>
            <person name="Avila-Pacheco J."/>
            <person name="Jiang X."/>
            <person name="Kearney S.M."/>
            <person name="Perrotta A.R."/>
            <person name="Berdy B."/>
            <person name="Zhao S."/>
            <person name="Lieberman T.D."/>
            <person name="Swanson P.K."/>
            <person name="Smith M."/>
            <person name="Roesemann S."/>
            <person name="Alexander J.E."/>
            <person name="Rich S.A."/>
            <person name="Livny J."/>
            <person name="Vlamakis H."/>
            <person name="Clish C."/>
            <person name="Bullock K."/>
            <person name="Deik A."/>
            <person name="Scott J."/>
            <person name="Pierce K.A."/>
            <person name="Xavier R.J."/>
            <person name="Alm E.J."/>
        </authorList>
    </citation>
    <scope>NUCLEOTIDE SEQUENCE [LARGE SCALE GENOMIC DNA]</scope>
    <source>
        <strain evidence="3 4">BIOML-A13</strain>
    </source>
</reference>
<keyword evidence="2" id="KW-1133">Transmembrane helix</keyword>
<feature type="transmembrane region" description="Helical" evidence="2">
    <location>
        <begin position="12"/>
        <end position="32"/>
    </location>
</feature>
<evidence type="ECO:0000256" key="1">
    <source>
        <dbReference type="SAM" id="MobiDB-lite"/>
    </source>
</evidence>
<dbReference type="AlphaFoldDB" id="A0A7J5TLF8"/>
<name>A0A7J5TLF8_BIFBI</name>
<sequence length="61" mass="6718">MQTMAGGMCMTALFISAMAFWTAVITAVIVLCRHLHNVRRQPDGQAKEGAPDMRDEGKSHE</sequence>
<accession>A0A7J5TLF8</accession>
<evidence type="ECO:0000313" key="4">
    <source>
        <dbReference type="Proteomes" id="UP000451386"/>
    </source>
</evidence>
<organism evidence="3 4">
    <name type="scientific">Bifidobacterium bifidum</name>
    <dbReference type="NCBI Taxonomy" id="1681"/>
    <lineage>
        <taxon>Bacteria</taxon>
        <taxon>Bacillati</taxon>
        <taxon>Actinomycetota</taxon>
        <taxon>Actinomycetes</taxon>
        <taxon>Bifidobacteriales</taxon>
        <taxon>Bifidobacteriaceae</taxon>
        <taxon>Bifidobacterium</taxon>
    </lineage>
</organism>
<evidence type="ECO:0000313" key="3">
    <source>
        <dbReference type="EMBL" id="KAB7485189.1"/>
    </source>
</evidence>
<keyword evidence="2" id="KW-0472">Membrane</keyword>